<evidence type="ECO:0000313" key="2">
    <source>
        <dbReference type="EMBL" id="MFD1019311.1"/>
    </source>
</evidence>
<comment type="caution">
    <text evidence="2">The sequence shown here is derived from an EMBL/GenBank/DDBJ whole genome shotgun (WGS) entry which is preliminary data.</text>
</comment>
<feature type="domain" description="Glutaredoxin" evidence="1">
    <location>
        <begin position="6"/>
        <end position="64"/>
    </location>
</feature>
<proteinExistence type="predicted"/>
<dbReference type="Pfam" id="PF00462">
    <property type="entry name" value="Glutaredoxin"/>
    <property type="match status" value="1"/>
</dbReference>
<name>A0ABW3L1R5_9BACI</name>
<dbReference type="Gene3D" id="3.40.30.10">
    <property type="entry name" value="Glutaredoxin"/>
    <property type="match status" value="1"/>
</dbReference>
<dbReference type="SUPFAM" id="SSF52833">
    <property type="entry name" value="Thioredoxin-like"/>
    <property type="match status" value="1"/>
</dbReference>
<dbReference type="RefSeq" id="WP_386058947.1">
    <property type="nucleotide sequence ID" value="NZ_JBHTKL010000002.1"/>
</dbReference>
<sequence>MSTQQVVVYISDNCKSCERLIHQFEEWELDYTVKNISKDKAYFQELQQKKVYGTPATFIDDERVLGFQKRKLKRTLGIRENDMRDNTAFNA</sequence>
<organism evidence="2 3">
    <name type="scientific">Thalassobacillus hwangdonensis</name>
    <dbReference type="NCBI Taxonomy" id="546108"/>
    <lineage>
        <taxon>Bacteria</taxon>
        <taxon>Bacillati</taxon>
        <taxon>Bacillota</taxon>
        <taxon>Bacilli</taxon>
        <taxon>Bacillales</taxon>
        <taxon>Bacillaceae</taxon>
        <taxon>Thalassobacillus</taxon>
    </lineage>
</organism>
<dbReference type="InterPro" id="IPR036249">
    <property type="entry name" value="Thioredoxin-like_sf"/>
</dbReference>
<accession>A0ABW3L1R5</accession>
<keyword evidence="3" id="KW-1185">Reference proteome</keyword>
<reference evidence="3" key="1">
    <citation type="journal article" date="2019" name="Int. J. Syst. Evol. Microbiol.">
        <title>The Global Catalogue of Microorganisms (GCM) 10K type strain sequencing project: providing services to taxonomists for standard genome sequencing and annotation.</title>
        <authorList>
            <consortium name="The Broad Institute Genomics Platform"/>
            <consortium name="The Broad Institute Genome Sequencing Center for Infectious Disease"/>
            <person name="Wu L."/>
            <person name="Ma J."/>
        </authorList>
    </citation>
    <scope>NUCLEOTIDE SEQUENCE [LARGE SCALE GENOMIC DNA]</scope>
    <source>
        <strain evidence="3">CCUG 56607</strain>
    </source>
</reference>
<dbReference type="EMBL" id="JBHTKL010000002">
    <property type="protein sequence ID" value="MFD1019311.1"/>
    <property type="molecule type" value="Genomic_DNA"/>
</dbReference>
<dbReference type="CDD" id="cd02976">
    <property type="entry name" value="NrdH"/>
    <property type="match status" value="1"/>
</dbReference>
<protein>
    <submittedName>
        <fullName evidence="2">Glutaredoxin family protein</fullName>
    </submittedName>
</protein>
<evidence type="ECO:0000259" key="1">
    <source>
        <dbReference type="Pfam" id="PF00462"/>
    </source>
</evidence>
<dbReference type="Proteomes" id="UP001596990">
    <property type="component" value="Unassembled WGS sequence"/>
</dbReference>
<evidence type="ECO:0000313" key="3">
    <source>
        <dbReference type="Proteomes" id="UP001596990"/>
    </source>
</evidence>
<dbReference type="PROSITE" id="PS51354">
    <property type="entry name" value="GLUTAREDOXIN_2"/>
    <property type="match status" value="1"/>
</dbReference>
<dbReference type="InterPro" id="IPR002109">
    <property type="entry name" value="Glutaredoxin"/>
</dbReference>
<gene>
    <name evidence="2" type="ORF">ACFQ2J_08895</name>
</gene>